<feature type="chain" id="PRO_5022771080" description="Membrane or secreted protein" evidence="1">
    <location>
        <begin position="24"/>
        <end position="66"/>
    </location>
</feature>
<accession>A0A5B8UY53</accession>
<gene>
    <name evidence="2" type="ORF">FRZ54_11955</name>
</gene>
<keyword evidence="3" id="KW-1185">Reference proteome</keyword>
<dbReference type="Proteomes" id="UP000321479">
    <property type="component" value="Chromosome"/>
</dbReference>
<evidence type="ECO:0000313" key="2">
    <source>
        <dbReference type="EMBL" id="QEC63261.1"/>
    </source>
</evidence>
<organism evidence="2 3">
    <name type="scientific">Mucilaginibacter ginsenosidivorans</name>
    <dbReference type="NCBI Taxonomy" id="398053"/>
    <lineage>
        <taxon>Bacteria</taxon>
        <taxon>Pseudomonadati</taxon>
        <taxon>Bacteroidota</taxon>
        <taxon>Sphingobacteriia</taxon>
        <taxon>Sphingobacteriales</taxon>
        <taxon>Sphingobacteriaceae</taxon>
        <taxon>Mucilaginibacter</taxon>
    </lineage>
</organism>
<name>A0A5B8UY53_9SPHI</name>
<dbReference type="KEGG" id="mgin:FRZ54_11955"/>
<keyword evidence="1" id="KW-0732">Signal</keyword>
<dbReference type="RefSeq" id="WP_147031837.1">
    <property type="nucleotide sequence ID" value="NZ_CP042436.1"/>
</dbReference>
<feature type="signal peptide" evidence="1">
    <location>
        <begin position="1"/>
        <end position="23"/>
    </location>
</feature>
<protein>
    <recommendedName>
        <fullName evidence="4">Membrane or secreted protein</fullName>
    </recommendedName>
</protein>
<evidence type="ECO:0000313" key="3">
    <source>
        <dbReference type="Proteomes" id="UP000321479"/>
    </source>
</evidence>
<dbReference type="AlphaFoldDB" id="A0A5B8UY53"/>
<dbReference type="EMBL" id="CP042436">
    <property type="protein sequence ID" value="QEC63261.1"/>
    <property type="molecule type" value="Genomic_DNA"/>
</dbReference>
<reference evidence="2 3" key="1">
    <citation type="journal article" date="2017" name="Curr. Microbiol.">
        <title>Mucilaginibacter ginsenosidivorans sp. nov., Isolated from Soil of Ginseng Field.</title>
        <authorList>
            <person name="Kim M.M."/>
            <person name="Siddiqi M.Z."/>
            <person name="Im W.T."/>
        </authorList>
    </citation>
    <scope>NUCLEOTIDE SEQUENCE [LARGE SCALE GENOMIC DNA]</scope>
    <source>
        <strain evidence="2 3">Gsoil 3017</strain>
    </source>
</reference>
<sequence>MLYLSLFVLLVAAIAVVTHKLNAKPQCDHNWEEKHNSFKCSKCGKKIPDYTVENNDAYRRSLTDAA</sequence>
<evidence type="ECO:0000256" key="1">
    <source>
        <dbReference type="SAM" id="SignalP"/>
    </source>
</evidence>
<evidence type="ECO:0008006" key="4">
    <source>
        <dbReference type="Google" id="ProtNLM"/>
    </source>
</evidence>
<proteinExistence type="predicted"/>